<dbReference type="Proteomes" id="UP000198318">
    <property type="component" value="Unassembled WGS sequence"/>
</dbReference>
<evidence type="ECO:0000313" key="1">
    <source>
        <dbReference type="EMBL" id="SNT33394.1"/>
    </source>
</evidence>
<evidence type="ECO:0000313" key="2">
    <source>
        <dbReference type="Proteomes" id="UP000198318"/>
    </source>
</evidence>
<sequence length="94" mass="10350">MTLACRLLGHRPRFTSEGSTLVWACARKCGAGGAKEYGTAADAARYARAFDREDREDLGRRAPLIGLFPLRLFRAFRNRHRGGGPRESGGAQRS</sequence>
<accession>A0A239LUT8</accession>
<reference evidence="1 2" key="1">
    <citation type="submission" date="2017-06" db="EMBL/GenBank/DDBJ databases">
        <authorList>
            <person name="Kim H.J."/>
            <person name="Triplett B.A."/>
        </authorList>
    </citation>
    <scope>NUCLEOTIDE SEQUENCE [LARGE SCALE GENOMIC DNA]</scope>
    <source>
        <strain evidence="1 2">DSM 44715</strain>
    </source>
</reference>
<dbReference type="AlphaFoldDB" id="A0A239LUT8"/>
<dbReference type="OrthoDB" id="5149759at2"/>
<gene>
    <name evidence="1" type="ORF">SAMN05443665_10242</name>
</gene>
<name>A0A239LUT8_9ACTN</name>
<dbReference type="EMBL" id="FZOR01000024">
    <property type="protein sequence ID" value="SNT33394.1"/>
    <property type="molecule type" value="Genomic_DNA"/>
</dbReference>
<proteinExistence type="predicted"/>
<organism evidence="1 2">
    <name type="scientific">Actinomadura meyerae</name>
    <dbReference type="NCBI Taxonomy" id="240840"/>
    <lineage>
        <taxon>Bacteria</taxon>
        <taxon>Bacillati</taxon>
        <taxon>Actinomycetota</taxon>
        <taxon>Actinomycetes</taxon>
        <taxon>Streptosporangiales</taxon>
        <taxon>Thermomonosporaceae</taxon>
        <taxon>Actinomadura</taxon>
    </lineage>
</organism>
<protein>
    <submittedName>
        <fullName evidence="1">Uncharacterized protein</fullName>
    </submittedName>
</protein>
<keyword evidence="2" id="KW-1185">Reference proteome</keyword>